<dbReference type="EMBL" id="BOPB01000001">
    <property type="protein sequence ID" value="GIJ19388.1"/>
    <property type="molecule type" value="Genomic_DNA"/>
</dbReference>
<gene>
    <name evidence="1" type="ORF">Vlu01_00120</name>
</gene>
<keyword evidence="2" id="KW-1185">Reference proteome</keyword>
<evidence type="ECO:0000313" key="2">
    <source>
        <dbReference type="Proteomes" id="UP000643165"/>
    </source>
</evidence>
<dbReference type="RefSeq" id="WP_203990566.1">
    <property type="nucleotide sequence ID" value="NZ_BOPB01000001.1"/>
</dbReference>
<reference evidence="1 2" key="1">
    <citation type="submission" date="2021-01" db="EMBL/GenBank/DDBJ databases">
        <title>Whole genome shotgun sequence of Verrucosispora lutea NBRC 106530.</title>
        <authorList>
            <person name="Komaki H."/>
            <person name="Tamura T."/>
        </authorList>
    </citation>
    <scope>NUCLEOTIDE SEQUENCE [LARGE SCALE GENOMIC DNA]</scope>
    <source>
        <strain evidence="1 2">NBRC 106530</strain>
    </source>
</reference>
<comment type="caution">
    <text evidence="1">The sequence shown here is derived from an EMBL/GenBank/DDBJ whole genome shotgun (WGS) entry which is preliminary data.</text>
</comment>
<sequence length="196" mass="21574">MTPEPVTLKVTEDALEELITTYARHTATAAGRSRDRPRHRVNLDSDAASADRAACWLRMVSIVEIYTEALLTHLAGEAPGRAPGGWSDVIGLLRRRHNIDVADLSAWESLEACFLVRNAVAHGLGRFTAKQLERETPRKMRVIGVPVRDGMVVITATSLAHCFETCREFITKLNTHPQVTAEVITAPAATDAWAEH</sequence>
<evidence type="ECO:0008006" key="3">
    <source>
        <dbReference type="Google" id="ProtNLM"/>
    </source>
</evidence>
<dbReference type="Proteomes" id="UP000643165">
    <property type="component" value="Unassembled WGS sequence"/>
</dbReference>
<accession>A0ABQ4INA6</accession>
<organism evidence="1 2">
    <name type="scientific">Micromonospora lutea</name>
    <dbReference type="NCBI Taxonomy" id="419825"/>
    <lineage>
        <taxon>Bacteria</taxon>
        <taxon>Bacillati</taxon>
        <taxon>Actinomycetota</taxon>
        <taxon>Actinomycetes</taxon>
        <taxon>Micromonosporales</taxon>
        <taxon>Micromonosporaceae</taxon>
        <taxon>Micromonospora</taxon>
    </lineage>
</organism>
<protein>
    <recommendedName>
        <fullName evidence="3">MAE-28990/MAE-18760-like HEPN domain-containing protein</fullName>
    </recommendedName>
</protein>
<evidence type="ECO:0000313" key="1">
    <source>
        <dbReference type="EMBL" id="GIJ19388.1"/>
    </source>
</evidence>
<name>A0ABQ4INA6_9ACTN</name>
<proteinExistence type="predicted"/>